<protein>
    <submittedName>
        <fullName evidence="2">Uncharacterized protein</fullName>
    </submittedName>
</protein>
<evidence type="ECO:0000313" key="2">
    <source>
        <dbReference type="EMBL" id="KAG8043816.1"/>
    </source>
</evidence>
<evidence type="ECO:0000256" key="1">
    <source>
        <dbReference type="SAM" id="MobiDB-lite"/>
    </source>
</evidence>
<dbReference type="AlphaFoldDB" id="A0A8J5V2R0"/>
<organism evidence="2 3">
    <name type="scientific">Zizania palustris</name>
    <name type="common">Northern wild rice</name>
    <dbReference type="NCBI Taxonomy" id="103762"/>
    <lineage>
        <taxon>Eukaryota</taxon>
        <taxon>Viridiplantae</taxon>
        <taxon>Streptophyta</taxon>
        <taxon>Embryophyta</taxon>
        <taxon>Tracheophyta</taxon>
        <taxon>Spermatophyta</taxon>
        <taxon>Magnoliopsida</taxon>
        <taxon>Liliopsida</taxon>
        <taxon>Poales</taxon>
        <taxon>Poaceae</taxon>
        <taxon>BOP clade</taxon>
        <taxon>Oryzoideae</taxon>
        <taxon>Oryzeae</taxon>
        <taxon>Zizaniinae</taxon>
        <taxon>Zizania</taxon>
    </lineage>
</organism>
<name>A0A8J5V2R0_ZIZPA</name>
<feature type="compositionally biased region" description="Gly residues" evidence="1">
    <location>
        <begin position="67"/>
        <end position="78"/>
    </location>
</feature>
<dbReference type="EMBL" id="JAAALK010000953">
    <property type="protein sequence ID" value="KAG8043816.1"/>
    <property type="molecule type" value="Genomic_DNA"/>
</dbReference>
<proteinExistence type="predicted"/>
<evidence type="ECO:0000313" key="3">
    <source>
        <dbReference type="Proteomes" id="UP000729402"/>
    </source>
</evidence>
<reference evidence="2" key="1">
    <citation type="journal article" date="2021" name="bioRxiv">
        <title>Whole Genome Assembly and Annotation of Northern Wild Rice, Zizania palustris L., Supports a Whole Genome Duplication in the Zizania Genus.</title>
        <authorList>
            <person name="Haas M."/>
            <person name="Kono T."/>
            <person name="Macchietto M."/>
            <person name="Millas R."/>
            <person name="McGilp L."/>
            <person name="Shao M."/>
            <person name="Duquette J."/>
            <person name="Hirsch C.N."/>
            <person name="Kimball J."/>
        </authorList>
    </citation>
    <scope>NUCLEOTIDE SEQUENCE</scope>
    <source>
        <tissue evidence="2">Fresh leaf tissue</tissue>
    </source>
</reference>
<feature type="region of interest" description="Disordered" evidence="1">
    <location>
        <begin position="67"/>
        <end position="107"/>
    </location>
</feature>
<dbReference type="Proteomes" id="UP000729402">
    <property type="component" value="Unassembled WGS sequence"/>
</dbReference>
<gene>
    <name evidence="2" type="ORF">GUJ93_ZPchr0458g22488</name>
</gene>
<accession>A0A8J5V2R0</accession>
<sequence length="107" mass="10840">MVPPYGGTPYDWVSAVWGPRYEEMAAPVDVSGSGWSSGHRLVRRLAGCGSGGGRCCFPAVGADAVDGGGRLGDGGGWPGARSDELHVTASVGSRTDGSDQPGVDISF</sequence>
<comment type="caution">
    <text evidence="2">The sequence shown here is derived from an EMBL/GenBank/DDBJ whole genome shotgun (WGS) entry which is preliminary data.</text>
</comment>
<keyword evidence="3" id="KW-1185">Reference proteome</keyword>
<reference evidence="2" key="2">
    <citation type="submission" date="2021-02" db="EMBL/GenBank/DDBJ databases">
        <authorList>
            <person name="Kimball J.A."/>
            <person name="Haas M.W."/>
            <person name="Macchietto M."/>
            <person name="Kono T."/>
            <person name="Duquette J."/>
            <person name="Shao M."/>
        </authorList>
    </citation>
    <scope>NUCLEOTIDE SEQUENCE</scope>
    <source>
        <tissue evidence="2">Fresh leaf tissue</tissue>
    </source>
</reference>